<dbReference type="GO" id="GO:0044218">
    <property type="term" value="C:other organism cell membrane"/>
    <property type="evidence" value="ECO:0007669"/>
    <property type="project" value="UniProtKB-KW"/>
</dbReference>
<reference evidence="13" key="1">
    <citation type="submission" date="2020-07" db="EMBL/GenBank/DDBJ databases">
        <title>Multicomponent nature underlies the extraordinary mechanical properties of spider dragline silk.</title>
        <authorList>
            <person name="Kono N."/>
            <person name="Nakamura H."/>
            <person name="Mori M."/>
            <person name="Yoshida Y."/>
            <person name="Ohtoshi R."/>
            <person name="Malay A.D."/>
            <person name="Moran D.A.P."/>
            <person name="Tomita M."/>
            <person name="Numata K."/>
            <person name="Arakawa K."/>
        </authorList>
    </citation>
    <scope>NUCLEOTIDE SEQUENCE</scope>
</reference>
<keyword evidence="11" id="KW-1053">Target membrane</keyword>
<evidence type="ECO:0000256" key="8">
    <source>
        <dbReference type="ARBA" id="ARBA00022737"/>
    </source>
</evidence>
<evidence type="ECO:0000313" key="13">
    <source>
        <dbReference type="EMBL" id="GFR25458.1"/>
    </source>
</evidence>
<dbReference type="Proteomes" id="UP000887116">
    <property type="component" value="Unassembled WGS sequence"/>
</dbReference>
<keyword evidence="4" id="KW-0964">Secreted</keyword>
<keyword evidence="6" id="KW-0800">Toxin</keyword>
<evidence type="ECO:0000256" key="9">
    <source>
        <dbReference type="ARBA" id="ARBA00023028"/>
    </source>
</evidence>
<dbReference type="GO" id="GO:0090729">
    <property type="term" value="F:toxin activity"/>
    <property type="evidence" value="ECO:0007669"/>
    <property type="project" value="UniProtKB-KW"/>
</dbReference>
<name>A0A8X6HLP4_TRICU</name>
<gene>
    <name evidence="13" type="primary">AVEN_195517_1</name>
    <name evidence="13" type="ORF">TNCT_149761</name>
</gene>
<dbReference type="InterPro" id="IPR036770">
    <property type="entry name" value="Ankyrin_rpt-contain_sf"/>
</dbReference>
<sequence length="301" mass="35321">MADQEPDPELSIHDVSTVIQLRQLLQKGIDVNEINAFEETPLHAALRLEKDSGLIQELVFQGGDVNAKDIWGVTPLYCAVSKRGRDYNTIKFLLEQGADIKSGKHKDDRLLDHIVMHNPKCIKLLIKYKFLRKFYTYKNFKINVLYGNERDFYKQYKRIVDLDLKPSSYKVLSEYLDNCASEFLQMRSVRLNRSLTLERFLIAKKNPLETLTDRHIVYQIINRIIKELYGDKYPIYEDLIINQIGNKNLWPVLNATIVRLRSKIEISTVFQRIFLNTDLMRIITQYLTGYEFVMLLFAYLG</sequence>
<keyword evidence="7" id="KW-0528">Neurotoxin</keyword>
<dbReference type="Pfam" id="PF12796">
    <property type="entry name" value="Ank_2"/>
    <property type="match status" value="1"/>
</dbReference>
<keyword evidence="14" id="KW-1185">Reference proteome</keyword>
<dbReference type="PROSITE" id="PS50088">
    <property type="entry name" value="ANK_REPEAT"/>
    <property type="match status" value="2"/>
</dbReference>
<dbReference type="OrthoDB" id="5394847at2759"/>
<evidence type="ECO:0000256" key="7">
    <source>
        <dbReference type="ARBA" id="ARBA00022699"/>
    </source>
</evidence>
<keyword evidence="11" id="KW-0472">Membrane</keyword>
<keyword evidence="5" id="KW-1052">Target cell membrane</keyword>
<evidence type="ECO:0000256" key="12">
    <source>
        <dbReference type="PROSITE-ProRule" id="PRU00023"/>
    </source>
</evidence>
<evidence type="ECO:0000256" key="6">
    <source>
        <dbReference type="ARBA" id="ARBA00022656"/>
    </source>
</evidence>
<dbReference type="PANTHER" id="PTHR24126">
    <property type="entry name" value="ANKYRIN REPEAT, PH AND SEC7 DOMAIN CONTAINING PROTEIN SECG-RELATED"/>
    <property type="match status" value="1"/>
</dbReference>
<dbReference type="InterPro" id="IPR002110">
    <property type="entry name" value="Ankyrin_rpt"/>
</dbReference>
<keyword evidence="10 12" id="KW-0040">ANK repeat</keyword>
<evidence type="ECO:0000256" key="10">
    <source>
        <dbReference type="ARBA" id="ARBA00023043"/>
    </source>
</evidence>
<feature type="repeat" description="ANK" evidence="12">
    <location>
        <begin position="37"/>
        <end position="70"/>
    </location>
</feature>
<proteinExistence type="predicted"/>
<comment type="subcellular location">
    <subcellularLocation>
        <location evidence="2">Secreted</location>
    </subcellularLocation>
    <subcellularLocation>
        <location evidence="1">Target cell membrane</location>
    </subcellularLocation>
</comment>
<evidence type="ECO:0000256" key="2">
    <source>
        <dbReference type="ARBA" id="ARBA00004613"/>
    </source>
</evidence>
<keyword evidence="3" id="KW-0268">Exocytosis</keyword>
<dbReference type="EMBL" id="BMAO01028536">
    <property type="protein sequence ID" value="GFR25458.1"/>
    <property type="molecule type" value="Genomic_DNA"/>
</dbReference>
<dbReference type="GO" id="GO:0044231">
    <property type="term" value="C:host cell presynaptic membrane"/>
    <property type="evidence" value="ECO:0007669"/>
    <property type="project" value="UniProtKB-KW"/>
</dbReference>
<accession>A0A8X6HLP4</accession>
<protein>
    <submittedName>
        <fullName evidence="13">ANK_REP_REGION domain-containing protein</fullName>
    </submittedName>
</protein>
<keyword evidence="9" id="KW-0638">Presynaptic neurotoxin</keyword>
<keyword evidence="8" id="KW-0677">Repeat</keyword>
<evidence type="ECO:0000256" key="5">
    <source>
        <dbReference type="ARBA" id="ARBA00022537"/>
    </source>
</evidence>
<dbReference type="GO" id="GO:0005576">
    <property type="term" value="C:extracellular region"/>
    <property type="evidence" value="ECO:0007669"/>
    <property type="project" value="UniProtKB-SubCell"/>
</dbReference>
<dbReference type="PROSITE" id="PS50297">
    <property type="entry name" value="ANK_REP_REGION"/>
    <property type="match status" value="2"/>
</dbReference>
<comment type="caution">
    <text evidence="13">The sequence shown here is derived from an EMBL/GenBank/DDBJ whole genome shotgun (WGS) entry which is preliminary data.</text>
</comment>
<dbReference type="Gene3D" id="1.25.40.20">
    <property type="entry name" value="Ankyrin repeat-containing domain"/>
    <property type="match status" value="1"/>
</dbReference>
<dbReference type="AlphaFoldDB" id="A0A8X6HLP4"/>
<evidence type="ECO:0000256" key="11">
    <source>
        <dbReference type="ARBA" id="ARBA00023298"/>
    </source>
</evidence>
<evidence type="ECO:0000313" key="14">
    <source>
        <dbReference type="Proteomes" id="UP000887116"/>
    </source>
</evidence>
<dbReference type="PANTHER" id="PTHR24126:SF14">
    <property type="entry name" value="ANK_REP_REGION DOMAIN-CONTAINING PROTEIN"/>
    <property type="match status" value="1"/>
</dbReference>
<evidence type="ECO:0000256" key="1">
    <source>
        <dbReference type="ARBA" id="ARBA00004175"/>
    </source>
</evidence>
<dbReference type="SMART" id="SM00248">
    <property type="entry name" value="ANK"/>
    <property type="match status" value="2"/>
</dbReference>
<evidence type="ECO:0000256" key="4">
    <source>
        <dbReference type="ARBA" id="ARBA00022525"/>
    </source>
</evidence>
<evidence type="ECO:0000256" key="3">
    <source>
        <dbReference type="ARBA" id="ARBA00022483"/>
    </source>
</evidence>
<organism evidence="13 14">
    <name type="scientific">Trichonephila clavata</name>
    <name type="common">Joro spider</name>
    <name type="synonym">Nephila clavata</name>
    <dbReference type="NCBI Taxonomy" id="2740835"/>
    <lineage>
        <taxon>Eukaryota</taxon>
        <taxon>Metazoa</taxon>
        <taxon>Ecdysozoa</taxon>
        <taxon>Arthropoda</taxon>
        <taxon>Chelicerata</taxon>
        <taxon>Arachnida</taxon>
        <taxon>Araneae</taxon>
        <taxon>Araneomorphae</taxon>
        <taxon>Entelegynae</taxon>
        <taxon>Araneoidea</taxon>
        <taxon>Nephilidae</taxon>
        <taxon>Trichonephila</taxon>
    </lineage>
</organism>
<feature type="repeat" description="ANK" evidence="12">
    <location>
        <begin position="71"/>
        <end position="105"/>
    </location>
</feature>
<dbReference type="GO" id="GO:0006887">
    <property type="term" value="P:exocytosis"/>
    <property type="evidence" value="ECO:0007669"/>
    <property type="project" value="UniProtKB-KW"/>
</dbReference>
<dbReference type="SUPFAM" id="SSF48403">
    <property type="entry name" value="Ankyrin repeat"/>
    <property type="match status" value="1"/>
</dbReference>